<dbReference type="InterPro" id="IPR035897">
    <property type="entry name" value="Toll_tir_struct_dom_sf"/>
</dbReference>
<evidence type="ECO:0000256" key="9">
    <source>
        <dbReference type="ARBA" id="ARBA00022989"/>
    </source>
</evidence>
<evidence type="ECO:0000256" key="3">
    <source>
        <dbReference type="ARBA" id="ARBA00009634"/>
    </source>
</evidence>
<dbReference type="FunFam" id="3.80.10.10:FF:001438">
    <property type="entry name" value="Uncharacterized protein"/>
    <property type="match status" value="1"/>
</dbReference>
<keyword evidence="6 13" id="KW-0812">Transmembrane</keyword>
<dbReference type="EMBL" id="CAXKWB010013445">
    <property type="protein sequence ID" value="CAL4107775.1"/>
    <property type="molecule type" value="Genomic_DNA"/>
</dbReference>
<keyword evidence="10 13" id="KW-0472">Membrane</keyword>
<keyword evidence="7" id="KW-0732">Signal</keyword>
<evidence type="ECO:0000256" key="12">
    <source>
        <dbReference type="ARBA" id="ARBA00023180"/>
    </source>
</evidence>
<evidence type="ECO:0000313" key="15">
    <source>
        <dbReference type="EMBL" id="CAL4107775.1"/>
    </source>
</evidence>
<sequence length="1016" mass="117565">GLGKLVSLDLSHNRLVALPRGTFSPTPRLVYLHLSNNSIQALGPDIFHGLNHLVELDLSHNSIRSGSLRASTFRGLIRLILLDLSHNKISHLNDPVFHDLYNVQVLRISHNRLKALPAAVFFACINLHRLDLSHNLLAKIPNYILHGVNVMSFLSLDNNNISLIEENAFTNLTSLNDLNLNGNYLKSVPRALEQLISLETLDLGENKIKSLDNLPIKGLKKLYGLRLVRNKISGKIKKHTFKDIPSLKILNLARNEITYIEGGAFDHNHNIQAIRLDANKLTTIIGLFENLPKLKWLNISDNDIEKFDYHLLPETLEWLDVHKNRITEMGNYMERKYFKIRTLDASHNNIQFISQSNIPDSVHLLFLNDNKISEIEPFTFFNKINLSRVDLFSNHISTLEKSALKLIHIPLKKELPKFFLGNNPFECSCKTEWLQNMNLNFERQHPTIMDLENIYCKLPFRRSVVFTPIQEVNSSQFLCQYGSTCFALCHCCDYDECDCKMECPSRCECYHDLSWHTNLVDCSGQGALQVPSLLPRDVTQMYLDGNNLENLTFSTFIGHNNLKVLYLNESNIKHIDNSAFISLTRLAELHIENNGIKRLYGGEFQGLEFLRELYLHNNNLRYIQQHTFSSLFSLEVLTLHNNQLTNFPVWRLEDNPYLLRVSLRGNHWSCQCQFLESFNLWLTTMESDTIDEDEIKCFPLNDVDTETLILEVNSTNCVNTTSLYAAIQPMNFNGIFHPILVISACILTIVLISTLCVIFRLPIKKLMCSGCTFCKQKQISYEDPEKLYDAFISYSCKDDSWVSRVLASELQYGEKPYNLCLYHKDLTGSAYMAEAIVESMEISWRLILVLSRNLIETEWRNLQFKCIHLEYLKKHRDRLIVVVLGDIPTHLINEEIVMFLKTDTVIHSNNKLFWDEIMYAMPDIQTLQRQDHFYNTIQDNTQVTKPKMGERTTNKHVKWKTDNQNANRYNSQISIQQNPLVEDFTWESSNANLNQYNYNSPVSIQPKMLEDDIYWA</sequence>
<comment type="subcellular location">
    <subcellularLocation>
        <location evidence="2">Cell membrane</location>
    </subcellularLocation>
    <subcellularLocation>
        <location evidence="1">Membrane</location>
        <topology evidence="1">Single-pass membrane protein</topology>
    </subcellularLocation>
</comment>
<dbReference type="PROSITE" id="PS50104">
    <property type="entry name" value="TIR"/>
    <property type="match status" value="1"/>
</dbReference>
<dbReference type="Pfam" id="PF13855">
    <property type="entry name" value="LRR_8"/>
    <property type="match status" value="5"/>
</dbReference>
<evidence type="ECO:0000256" key="8">
    <source>
        <dbReference type="ARBA" id="ARBA00022737"/>
    </source>
</evidence>
<dbReference type="InterPro" id="IPR032675">
    <property type="entry name" value="LRR_dom_sf"/>
</dbReference>
<keyword evidence="9 13" id="KW-1133">Transmembrane helix</keyword>
<name>A0AAV2QYF7_MEGNR</name>
<dbReference type="PROSITE" id="PS51450">
    <property type="entry name" value="LRR"/>
    <property type="match status" value="4"/>
</dbReference>
<keyword evidence="12" id="KW-0325">Glycoprotein</keyword>
<evidence type="ECO:0000256" key="6">
    <source>
        <dbReference type="ARBA" id="ARBA00022692"/>
    </source>
</evidence>
<keyword evidence="5" id="KW-0433">Leucine-rich repeat</keyword>
<dbReference type="Proteomes" id="UP001497623">
    <property type="component" value="Unassembled WGS sequence"/>
</dbReference>
<evidence type="ECO:0000259" key="14">
    <source>
        <dbReference type="PROSITE" id="PS50104"/>
    </source>
</evidence>
<dbReference type="Gene3D" id="3.80.10.10">
    <property type="entry name" value="Ribonuclease Inhibitor"/>
    <property type="match status" value="5"/>
</dbReference>
<accession>A0AAV2QYF7</accession>
<dbReference type="Pfam" id="PF01582">
    <property type="entry name" value="TIR"/>
    <property type="match status" value="1"/>
</dbReference>
<dbReference type="PANTHER" id="PTHR24365:SF541">
    <property type="entry name" value="PROTEIN TOLL-RELATED"/>
    <property type="match status" value="1"/>
</dbReference>
<evidence type="ECO:0000256" key="5">
    <source>
        <dbReference type="ARBA" id="ARBA00022614"/>
    </source>
</evidence>
<keyword evidence="11" id="KW-0675">Receptor</keyword>
<dbReference type="GO" id="GO:0005886">
    <property type="term" value="C:plasma membrane"/>
    <property type="evidence" value="ECO:0007669"/>
    <property type="project" value="UniProtKB-SubCell"/>
</dbReference>
<feature type="domain" description="TIR" evidence="14">
    <location>
        <begin position="786"/>
        <end position="921"/>
    </location>
</feature>
<evidence type="ECO:0000256" key="13">
    <source>
        <dbReference type="SAM" id="Phobius"/>
    </source>
</evidence>
<evidence type="ECO:0000256" key="10">
    <source>
        <dbReference type="ARBA" id="ARBA00023136"/>
    </source>
</evidence>
<evidence type="ECO:0000256" key="1">
    <source>
        <dbReference type="ARBA" id="ARBA00004167"/>
    </source>
</evidence>
<evidence type="ECO:0000313" key="16">
    <source>
        <dbReference type="Proteomes" id="UP001497623"/>
    </source>
</evidence>
<evidence type="ECO:0000256" key="2">
    <source>
        <dbReference type="ARBA" id="ARBA00004236"/>
    </source>
</evidence>
<gene>
    <name evidence="15" type="ORF">MNOR_LOCUS18650</name>
</gene>
<dbReference type="InterPro" id="IPR001611">
    <property type="entry name" value="Leu-rich_rpt"/>
</dbReference>
<dbReference type="SUPFAM" id="SSF52058">
    <property type="entry name" value="L domain-like"/>
    <property type="match status" value="2"/>
</dbReference>
<evidence type="ECO:0000256" key="4">
    <source>
        <dbReference type="ARBA" id="ARBA00022475"/>
    </source>
</evidence>
<dbReference type="InterPro" id="IPR003591">
    <property type="entry name" value="Leu-rich_rpt_typical-subtyp"/>
</dbReference>
<organism evidence="15 16">
    <name type="scientific">Meganyctiphanes norvegica</name>
    <name type="common">Northern krill</name>
    <name type="synonym">Thysanopoda norvegica</name>
    <dbReference type="NCBI Taxonomy" id="48144"/>
    <lineage>
        <taxon>Eukaryota</taxon>
        <taxon>Metazoa</taxon>
        <taxon>Ecdysozoa</taxon>
        <taxon>Arthropoda</taxon>
        <taxon>Crustacea</taxon>
        <taxon>Multicrustacea</taxon>
        <taxon>Malacostraca</taxon>
        <taxon>Eumalacostraca</taxon>
        <taxon>Eucarida</taxon>
        <taxon>Euphausiacea</taxon>
        <taxon>Euphausiidae</taxon>
        <taxon>Meganyctiphanes</taxon>
    </lineage>
</organism>
<feature type="non-terminal residue" evidence="15">
    <location>
        <position position="1"/>
    </location>
</feature>
<proteinExistence type="inferred from homology"/>
<feature type="transmembrane region" description="Helical" evidence="13">
    <location>
        <begin position="735"/>
        <end position="759"/>
    </location>
</feature>
<dbReference type="AlphaFoldDB" id="A0AAV2QYF7"/>
<reference evidence="15 16" key="1">
    <citation type="submission" date="2024-05" db="EMBL/GenBank/DDBJ databases">
        <authorList>
            <person name="Wallberg A."/>
        </authorList>
    </citation>
    <scope>NUCLEOTIDE SEQUENCE [LARGE SCALE GENOMIC DNA]</scope>
</reference>
<dbReference type="FunFam" id="3.80.10.10:FF:001164">
    <property type="entry name" value="GH01279p"/>
    <property type="match status" value="1"/>
</dbReference>
<dbReference type="GO" id="GO:0002224">
    <property type="term" value="P:toll-like receptor signaling pathway"/>
    <property type="evidence" value="ECO:0007669"/>
    <property type="project" value="TreeGrafter"/>
</dbReference>
<evidence type="ECO:0000256" key="11">
    <source>
        <dbReference type="ARBA" id="ARBA00023170"/>
    </source>
</evidence>
<dbReference type="SMART" id="SM00365">
    <property type="entry name" value="LRR_SD22"/>
    <property type="match status" value="7"/>
</dbReference>
<dbReference type="GO" id="GO:0038023">
    <property type="term" value="F:signaling receptor activity"/>
    <property type="evidence" value="ECO:0007669"/>
    <property type="project" value="TreeGrafter"/>
</dbReference>
<protein>
    <recommendedName>
        <fullName evidence="14">TIR domain-containing protein</fullName>
    </recommendedName>
</protein>
<keyword evidence="16" id="KW-1185">Reference proteome</keyword>
<keyword evidence="4" id="KW-1003">Cell membrane</keyword>
<dbReference type="FunFam" id="3.80.10.10:FF:000770">
    <property type="entry name" value="Uncharacterized protein"/>
    <property type="match status" value="1"/>
</dbReference>
<dbReference type="SMART" id="SM00369">
    <property type="entry name" value="LRR_TYP"/>
    <property type="match status" value="17"/>
</dbReference>
<dbReference type="SMART" id="SM00255">
    <property type="entry name" value="TIR"/>
    <property type="match status" value="1"/>
</dbReference>
<dbReference type="SUPFAM" id="SSF52075">
    <property type="entry name" value="Outer arm dynein light chain 1"/>
    <property type="match status" value="1"/>
</dbReference>
<keyword evidence="8" id="KW-0677">Repeat</keyword>
<dbReference type="PANTHER" id="PTHR24365">
    <property type="entry name" value="TOLL-LIKE RECEPTOR"/>
    <property type="match status" value="1"/>
</dbReference>
<evidence type="ECO:0000256" key="7">
    <source>
        <dbReference type="ARBA" id="ARBA00022729"/>
    </source>
</evidence>
<dbReference type="SUPFAM" id="SSF52200">
    <property type="entry name" value="Toll/Interleukin receptor TIR domain"/>
    <property type="match status" value="1"/>
</dbReference>
<dbReference type="PRINTS" id="PR00019">
    <property type="entry name" value="LEURICHRPT"/>
</dbReference>
<dbReference type="InterPro" id="IPR000157">
    <property type="entry name" value="TIR_dom"/>
</dbReference>
<comment type="caution">
    <text evidence="15">The sequence shown here is derived from an EMBL/GenBank/DDBJ whole genome shotgun (WGS) entry which is preliminary data.</text>
</comment>
<comment type="similarity">
    <text evidence="3">Belongs to the Toll-like receptor family.</text>
</comment>
<dbReference type="Gene3D" id="3.40.50.10140">
    <property type="entry name" value="Toll/interleukin-1 receptor homology (TIR) domain"/>
    <property type="match status" value="1"/>
</dbReference>